<feature type="region of interest" description="Disordered" evidence="6">
    <location>
        <begin position="159"/>
        <end position="189"/>
    </location>
</feature>
<proteinExistence type="inferred from homology"/>
<keyword evidence="8" id="KW-1185">Reference proteome</keyword>
<evidence type="ECO:0000256" key="1">
    <source>
        <dbReference type="ARBA" id="ARBA00004123"/>
    </source>
</evidence>
<comment type="caution">
    <text evidence="7">The sequence shown here is derived from an EMBL/GenBank/DDBJ whole genome shotgun (WGS) entry which is preliminary data.</text>
</comment>
<protein>
    <submittedName>
        <fullName evidence="7">Uncharacterized protein</fullName>
    </submittedName>
</protein>
<name>A0A2G2VGA6_CAPBA</name>
<evidence type="ECO:0000256" key="3">
    <source>
        <dbReference type="ARBA" id="ARBA00023015"/>
    </source>
</evidence>
<keyword evidence="3" id="KW-0805">Transcription regulation</keyword>
<sequence length="201" mass="22483">MPLPLPSPTTTIKLFLSSSRFATTAQQPCILHNHQRPSVSKISYVRLTSHPTWHSRTSSWTLSMDVPKSILYAKILSHSSDLVRNVKSHFRTKVVVCEDYISLEGKGAPNVVGLFKGKPDSTYPMNRYDSSSSLVQAASCGGEVLLDYWKLKDLLNDERPSQEVNQEDESDDDSFDVNETKVPSDDVDGMTEDMNAIVLFE</sequence>
<dbReference type="PANTHER" id="PTHR13114">
    <property type="entry name" value="MEDIATOR OF RNA POLYMERASE II TRANSCRIPTION SUBUNIT 17"/>
    <property type="match status" value="1"/>
</dbReference>
<dbReference type="Proteomes" id="UP000224567">
    <property type="component" value="Unassembled WGS sequence"/>
</dbReference>
<evidence type="ECO:0000256" key="5">
    <source>
        <dbReference type="ARBA" id="ARBA00023242"/>
    </source>
</evidence>
<dbReference type="PANTHER" id="PTHR13114:SF7">
    <property type="entry name" value="MEDIATOR OF RNA POLYMERASE II TRANSCRIPTION SUBUNIT 17"/>
    <property type="match status" value="1"/>
</dbReference>
<gene>
    <name evidence="7" type="ORF">CQW23_28362</name>
</gene>
<accession>A0A2G2VGA6</accession>
<reference evidence="8" key="2">
    <citation type="journal article" date="2017" name="J. Anim. Genet.">
        <title>Multiple reference genome sequences of hot pepper reveal the massive evolution of plant disease resistance genes by retroduplication.</title>
        <authorList>
            <person name="Kim S."/>
            <person name="Park J."/>
            <person name="Yeom S.-I."/>
            <person name="Kim Y.-M."/>
            <person name="Seo E."/>
            <person name="Kim K.-T."/>
            <person name="Kim M.-S."/>
            <person name="Lee J.M."/>
            <person name="Cheong K."/>
            <person name="Shin H.-S."/>
            <person name="Kim S.-B."/>
            <person name="Han K."/>
            <person name="Lee J."/>
            <person name="Park M."/>
            <person name="Lee H.-A."/>
            <person name="Lee H.-Y."/>
            <person name="Lee Y."/>
            <person name="Oh S."/>
            <person name="Lee J.H."/>
            <person name="Choi E."/>
            <person name="Choi E."/>
            <person name="Lee S.E."/>
            <person name="Jeon J."/>
            <person name="Kim H."/>
            <person name="Choi G."/>
            <person name="Song H."/>
            <person name="Lee J."/>
            <person name="Lee S.-C."/>
            <person name="Kwon J.-K."/>
            <person name="Lee H.-Y."/>
            <person name="Koo N."/>
            <person name="Hong Y."/>
            <person name="Kim R.W."/>
            <person name="Kang W.-H."/>
            <person name="Huh J.H."/>
            <person name="Kang B.-C."/>
            <person name="Yang T.-J."/>
            <person name="Lee Y.-H."/>
            <person name="Bennetzen J.L."/>
            <person name="Choi D."/>
        </authorList>
    </citation>
    <scope>NUCLEOTIDE SEQUENCE [LARGE SCALE GENOMIC DNA]</scope>
    <source>
        <strain evidence="8">cv. PBC81</strain>
    </source>
</reference>
<keyword evidence="4" id="KW-0804">Transcription</keyword>
<organism evidence="7 8">
    <name type="scientific">Capsicum baccatum</name>
    <name type="common">Peruvian pepper</name>
    <dbReference type="NCBI Taxonomy" id="33114"/>
    <lineage>
        <taxon>Eukaryota</taxon>
        <taxon>Viridiplantae</taxon>
        <taxon>Streptophyta</taxon>
        <taxon>Embryophyta</taxon>
        <taxon>Tracheophyta</taxon>
        <taxon>Spermatophyta</taxon>
        <taxon>Magnoliopsida</taxon>
        <taxon>eudicotyledons</taxon>
        <taxon>Gunneridae</taxon>
        <taxon>Pentapetalae</taxon>
        <taxon>asterids</taxon>
        <taxon>lamiids</taxon>
        <taxon>Solanales</taxon>
        <taxon>Solanaceae</taxon>
        <taxon>Solanoideae</taxon>
        <taxon>Capsiceae</taxon>
        <taxon>Capsicum</taxon>
    </lineage>
</organism>
<keyword evidence="5" id="KW-0539">Nucleus</keyword>
<feature type="compositionally biased region" description="Acidic residues" evidence="6">
    <location>
        <begin position="165"/>
        <end position="176"/>
    </location>
</feature>
<dbReference type="AlphaFoldDB" id="A0A2G2VGA6"/>
<dbReference type="GO" id="GO:0070847">
    <property type="term" value="C:core mediator complex"/>
    <property type="evidence" value="ECO:0007669"/>
    <property type="project" value="TreeGrafter"/>
</dbReference>
<dbReference type="OrthoDB" id="2020583at2759"/>
<dbReference type="GO" id="GO:0016592">
    <property type="term" value="C:mediator complex"/>
    <property type="evidence" value="ECO:0007669"/>
    <property type="project" value="InterPro"/>
</dbReference>
<evidence type="ECO:0000313" key="8">
    <source>
        <dbReference type="Proteomes" id="UP000224567"/>
    </source>
</evidence>
<evidence type="ECO:0000313" key="7">
    <source>
        <dbReference type="EMBL" id="PHT32025.1"/>
    </source>
</evidence>
<evidence type="ECO:0000256" key="6">
    <source>
        <dbReference type="SAM" id="MobiDB-lite"/>
    </source>
</evidence>
<dbReference type="InterPro" id="IPR019313">
    <property type="entry name" value="Mediator_Med17"/>
</dbReference>
<evidence type="ECO:0000256" key="2">
    <source>
        <dbReference type="ARBA" id="ARBA00005635"/>
    </source>
</evidence>
<evidence type="ECO:0000256" key="4">
    <source>
        <dbReference type="ARBA" id="ARBA00023163"/>
    </source>
</evidence>
<dbReference type="EMBL" id="MLFT02000012">
    <property type="protein sequence ID" value="PHT32025.1"/>
    <property type="molecule type" value="Genomic_DNA"/>
</dbReference>
<comment type="subcellular location">
    <subcellularLocation>
        <location evidence="1">Nucleus</location>
    </subcellularLocation>
</comment>
<dbReference type="GO" id="GO:0006357">
    <property type="term" value="P:regulation of transcription by RNA polymerase II"/>
    <property type="evidence" value="ECO:0007669"/>
    <property type="project" value="InterPro"/>
</dbReference>
<dbReference type="STRING" id="33114.A0A2G2VGA6"/>
<dbReference type="GO" id="GO:0003712">
    <property type="term" value="F:transcription coregulator activity"/>
    <property type="evidence" value="ECO:0007669"/>
    <property type="project" value="InterPro"/>
</dbReference>
<comment type="similarity">
    <text evidence="2">Belongs to the Mediator complex subunit 17 family.</text>
</comment>
<reference evidence="7 8" key="1">
    <citation type="journal article" date="2017" name="Genome Biol.">
        <title>New reference genome sequences of hot pepper reveal the massive evolution of plant disease-resistance genes by retroduplication.</title>
        <authorList>
            <person name="Kim S."/>
            <person name="Park J."/>
            <person name="Yeom S.I."/>
            <person name="Kim Y.M."/>
            <person name="Seo E."/>
            <person name="Kim K.T."/>
            <person name="Kim M.S."/>
            <person name="Lee J.M."/>
            <person name="Cheong K."/>
            <person name="Shin H.S."/>
            <person name="Kim S.B."/>
            <person name="Han K."/>
            <person name="Lee J."/>
            <person name="Park M."/>
            <person name="Lee H.A."/>
            <person name="Lee H.Y."/>
            <person name="Lee Y."/>
            <person name="Oh S."/>
            <person name="Lee J.H."/>
            <person name="Choi E."/>
            <person name="Choi E."/>
            <person name="Lee S.E."/>
            <person name="Jeon J."/>
            <person name="Kim H."/>
            <person name="Choi G."/>
            <person name="Song H."/>
            <person name="Lee J."/>
            <person name="Lee S.C."/>
            <person name="Kwon J.K."/>
            <person name="Lee H.Y."/>
            <person name="Koo N."/>
            <person name="Hong Y."/>
            <person name="Kim R.W."/>
            <person name="Kang W.H."/>
            <person name="Huh J.H."/>
            <person name="Kang B.C."/>
            <person name="Yang T.J."/>
            <person name="Lee Y.H."/>
            <person name="Bennetzen J.L."/>
            <person name="Choi D."/>
        </authorList>
    </citation>
    <scope>NUCLEOTIDE SEQUENCE [LARGE SCALE GENOMIC DNA]</scope>
    <source>
        <strain evidence="8">cv. PBC81</strain>
    </source>
</reference>